<evidence type="ECO:0000256" key="1">
    <source>
        <dbReference type="ARBA" id="ARBA00006576"/>
    </source>
</evidence>
<dbReference type="PROSITE" id="PS51747">
    <property type="entry name" value="CYT_DCMP_DEAMINASES_2"/>
    <property type="match status" value="1"/>
</dbReference>
<dbReference type="InterPro" id="IPR015517">
    <property type="entry name" value="dCMP_deaminase-rel"/>
</dbReference>
<name>A0ABS5WQP6_9RHOB</name>
<evidence type="ECO:0000313" key="6">
    <source>
        <dbReference type="EMBL" id="MBT3141368.1"/>
    </source>
</evidence>
<evidence type="ECO:0000259" key="5">
    <source>
        <dbReference type="PROSITE" id="PS51747"/>
    </source>
</evidence>
<dbReference type="InterPro" id="IPR002125">
    <property type="entry name" value="CMP_dCMP_dom"/>
</dbReference>
<comment type="similarity">
    <text evidence="1">Belongs to the cytidine and deoxycytidylate deaminase family.</text>
</comment>
<evidence type="ECO:0000313" key="7">
    <source>
        <dbReference type="Proteomes" id="UP000763802"/>
    </source>
</evidence>
<keyword evidence="2" id="KW-0479">Metal-binding</keyword>
<dbReference type="PANTHER" id="PTHR11086:SF18">
    <property type="entry name" value="DEOXYCYTIDYLATE DEAMINASE"/>
    <property type="match status" value="1"/>
</dbReference>
<keyword evidence="4" id="KW-0862">Zinc</keyword>
<dbReference type="NCBIfam" id="NF041025">
    <property type="entry name" value="antiphage_deaminase"/>
    <property type="match status" value="1"/>
</dbReference>
<dbReference type="Pfam" id="PF00383">
    <property type="entry name" value="dCMP_cyt_deam_1"/>
    <property type="match status" value="1"/>
</dbReference>
<dbReference type="PANTHER" id="PTHR11086">
    <property type="entry name" value="DEOXYCYTIDYLATE DEAMINASE-RELATED"/>
    <property type="match status" value="1"/>
</dbReference>
<feature type="domain" description="CMP/dCMP-type deaminase" evidence="5">
    <location>
        <begin position="229"/>
        <end position="420"/>
    </location>
</feature>
<dbReference type="Proteomes" id="UP000763802">
    <property type="component" value="Unassembled WGS sequence"/>
</dbReference>
<dbReference type="Gene3D" id="3.40.50.300">
    <property type="entry name" value="P-loop containing nucleotide triphosphate hydrolases"/>
    <property type="match status" value="1"/>
</dbReference>
<sequence>MSDVFPEIVVGIVGRMGVDTVVAAQWIDQVLHSLHYTSHVIKLTDYLHEVDVGVKLEDSRIEQRYQTRIDACNKVRELANRKDFFASVAISGITTRRGAHAAETTSPTRLAYIVDQIKRPEEARALREVYGEQFILISCHTPLEERLSSLAGKIAGGHAGSPKPEAWSAEAKNLIDIDNSEASKDFGQRVGKVFHLADLIINCSSVDQSKHTLKRFFEALFGNPAVSPTRAEFFQNIAMNVALTSCDTARQVGAAIERKGDIAATGYNEAPKAGGGTYWSDDGLDARDVALGLDLNTIRKRQMATEVIQILRDRKELIDNEISDNEITQRYLDDTDAPLQDSQIMDTLEFGRAVHAEMAALSSAARLGVSTLGSTLYCTTFPCHNCSKHIVASGISKVVYLEPYPKSFADYLYPDSISIDPVKTEEDLVVFEQFVGITPVRYKKLFQKGSSKDGKGYVRKWEPRNSLPVLTSKFQEHFDREAAFQKQMLDSVTSFSSESAKTLGLS</sequence>
<dbReference type="InterPro" id="IPR027417">
    <property type="entry name" value="P-loop_NTPase"/>
</dbReference>
<organism evidence="6 7">
    <name type="scientific">Falsiruegeria litorea</name>
    <dbReference type="NCBI Taxonomy" id="1280831"/>
    <lineage>
        <taxon>Bacteria</taxon>
        <taxon>Pseudomonadati</taxon>
        <taxon>Pseudomonadota</taxon>
        <taxon>Alphaproteobacteria</taxon>
        <taxon>Rhodobacterales</taxon>
        <taxon>Roseobacteraceae</taxon>
        <taxon>Falsiruegeria</taxon>
    </lineage>
</organism>
<keyword evidence="7" id="KW-1185">Reference proteome</keyword>
<evidence type="ECO:0000256" key="4">
    <source>
        <dbReference type="ARBA" id="ARBA00022833"/>
    </source>
</evidence>
<dbReference type="EMBL" id="JAHHDY010000012">
    <property type="protein sequence ID" value="MBT3141368.1"/>
    <property type="molecule type" value="Genomic_DNA"/>
</dbReference>
<evidence type="ECO:0000256" key="2">
    <source>
        <dbReference type="ARBA" id="ARBA00022723"/>
    </source>
</evidence>
<dbReference type="InterPro" id="IPR016192">
    <property type="entry name" value="APOBEC/CMP_deaminase_Zn-bd"/>
</dbReference>
<proteinExistence type="inferred from homology"/>
<protein>
    <recommendedName>
        <fullName evidence="5">CMP/dCMP-type deaminase domain-containing protein</fullName>
    </recommendedName>
</protein>
<dbReference type="PROSITE" id="PS00903">
    <property type="entry name" value="CYT_DCMP_DEAMINASES_1"/>
    <property type="match status" value="1"/>
</dbReference>
<comment type="caution">
    <text evidence="6">The sequence shown here is derived from an EMBL/GenBank/DDBJ whole genome shotgun (WGS) entry which is preliminary data.</text>
</comment>
<reference evidence="6 7" key="1">
    <citation type="submission" date="2021-05" db="EMBL/GenBank/DDBJ databases">
        <title>Draft genomes of marine bacteria isolated from model chitin particles.</title>
        <authorList>
            <person name="Datta M.S."/>
            <person name="Schwartzman J.A."/>
            <person name="Cordero O."/>
        </authorList>
    </citation>
    <scope>NUCLEOTIDE SEQUENCE [LARGE SCALE GENOMIC DNA]</scope>
    <source>
        <strain evidence="6 7">4E07</strain>
    </source>
</reference>
<keyword evidence="3" id="KW-0378">Hydrolase</keyword>
<dbReference type="Gene3D" id="3.40.140.10">
    <property type="entry name" value="Cytidine Deaminase, domain 2"/>
    <property type="match status" value="1"/>
</dbReference>
<accession>A0ABS5WQP6</accession>
<evidence type="ECO:0000256" key="3">
    <source>
        <dbReference type="ARBA" id="ARBA00022801"/>
    </source>
</evidence>
<gene>
    <name evidence="6" type="ORF">KL867_09915</name>
</gene>
<dbReference type="InterPro" id="IPR016193">
    <property type="entry name" value="Cytidine_deaminase-like"/>
</dbReference>
<dbReference type="RefSeq" id="WP_215193798.1">
    <property type="nucleotide sequence ID" value="NZ_JAHHDY010000012.1"/>
</dbReference>
<dbReference type="SUPFAM" id="SSF53927">
    <property type="entry name" value="Cytidine deaminase-like"/>
    <property type="match status" value="1"/>
</dbReference>